<dbReference type="GO" id="GO:0045116">
    <property type="term" value="P:protein neddylation"/>
    <property type="evidence" value="ECO:0007669"/>
    <property type="project" value="TreeGrafter"/>
</dbReference>
<keyword evidence="4" id="KW-1185">Reference proteome</keyword>
<dbReference type="GO" id="GO:0097602">
    <property type="term" value="F:cullin family protein binding"/>
    <property type="evidence" value="ECO:0007669"/>
    <property type="project" value="TreeGrafter"/>
</dbReference>
<dbReference type="Proteomes" id="UP000623129">
    <property type="component" value="Unassembled WGS sequence"/>
</dbReference>
<comment type="caution">
    <text evidence="3">The sequence shown here is derived from an EMBL/GenBank/DDBJ whole genome shotgun (WGS) entry which is preliminary data.</text>
</comment>
<dbReference type="GO" id="GO:0031624">
    <property type="term" value="F:ubiquitin conjugating enzyme binding"/>
    <property type="evidence" value="ECO:0007669"/>
    <property type="project" value="TreeGrafter"/>
</dbReference>
<dbReference type="InterPro" id="IPR014764">
    <property type="entry name" value="DCN-prot"/>
</dbReference>
<dbReference type="InterPro" id="IPR042460">
    <property type="entry name" value="DCN1-like_PONY"/>
</dbReference>
<dbReference type="OrthoDB" id="286637at2759"/>
<dbReference type="GO" id="GO:0032182">
    <property type="term" value="F:ubiquitin-like protein binding"/>
    <property type="evidence" value="ECO:0007669"/>
    <property type="project" value="TreeGrafter"/>
</dbReference>
<reference evidence="3" key="1">
    <citation type="submission" date="2020-01" db="EMBL/GenBank/DDBJ databases">
        <title>Genome sequence of Kobresia littledalei, the first chromosome-level genome in the family Cyperaceae.</title>
        <authorList>
            <person name="Qu G."/>
        </authorList>
    </citation>
    <scope>NUCLEOTIDE SEQUENCE</scope>
    <source>
        <strain evidence="3">C.B.Clarke</strain>
        <tissue evidence="3">Leaf</tissue>
    </source>
</reference>
<evidence type="ECO:0000259" key="2">
    <source>
        <dbReference type="PROSITE" id="PS51229"/>
    </source>
</evidence>
<name>A0A833QJN0_9POAL</name>
<dbReference type="Pfam" id="PF03556">
    <property type="entry name" value="Cullin_binding"/>
    <property type="match status" value="1"/>
</dbReference>
<dbReference type="PROSITE" id="PS51229">
    <property type="entry name" value="DCUN1"/>
    <property type="match status" value="1"/>
</dbReference>
<proteinExistence type="predicted"/>
<organism evidence="3 4">
    <name type="scientific">Carex littledalei</name>
    <dbReference type="NCBI Taxonomy" id="544730"/>
    <lineage>
        <taxon>Eukaryota</taxon>
        <taxon>Viridiplantae</taxon>
        <taxon>Streptophyta</taxon>
        <taxon>Embryophyta</taxon>
        <taxon>Tracheophyta</taxon>
        <taxon>Spermatophyta</taxon>
        <taxon>Magnoliopsida</taxon>
        <taxon>Liliopsida</taxon>
        <taxon>Poales</taxon>
        <taxon>Cyperaceae</taxon>
        <taxon>Cyperoideae</taxon>
        <taxon>Cariceae</taxon>
        <taxon>Carex</taxon>
        <taxon>Carex subgen. Euthyceras</taxon>
    </lineage>
</organism>
<dbReference type="InterPro" id="IPR005176">
    <property type="entry name" value="PONY_dom"/>
</dbReference>
<protein>
    <recommendedName>
        <fullName evidence="1">Defective in cullin neddylation protein</fullName>
    </recommendedName>
</protein>
<evidence type="ECO:0000313" key="3">
    <source>
        <dbReference type="EMBL" id="KAF3322957.1"/>
    </source>
</evidence>
<dbReference type="EMBL" id="SWLB01000024">
    <property type="protein sequence ID" value="KAF3322957.1"/>
    <property type="molecule type" value="Genomic_DNA"/>
</dbReference>
<accession>A0A833QJN0</accession>
<dbReference type="FunFam" id="1.10.238.200:FF:000006">
    <property type="entry name" value="Defective in cullin neddylation protein"/>
    <property type="match status" value="1"/>
</dbReference>
<feature type="domain" description="DCUN1" evidence="2">
    <location>
        <begin position="1"/>
        <end position="180"/>
    </location>
</feature>
<dbReference type="Gene3D" id="1.10.238.200">
    <property type="entry name" value="Cullin, PONY binding domain"/>
    <property type="match status" value="1"/>
</dbReference>
<evidence type="ECO:0000313" key="4">
    <source>
        <dbReference type="Proteomes" id="UP000623129"/>
    </source>
</evidence>
<comment type="function">
    <text evidence="1">Neddylation of cullins play an essential role in the regulation of SCF-type complexes activity.</text>
</comment>
<evidence type="ECO:0000256" key="1">
    <source>
        <dbReference type="RuleBase" id="RU410713"/>
    </source>
</evidence>
<dbReference type="PANTHER" id="PTHR12281">
    <property type="entry name" value="RP42 RELATED"/>
    <property type="match status" value="1"/>
</dbReference>
<dbReference type="GO" id="GO:0000151">
    <property type="term" value="C:ubiquitin ligase complex"/>
    <property type="evidence" value="ECO:0007669"/>
    <property type="project" value="TreeGrafter"/>
</dbReference>
<sequence length="300" mass="35170">MKRVSLIDSPNSNYPFMEFLRPNCSDIFDVFYNYCDIISGRNPSGMKESLSLLLRSIDERRRARDTTVCDVTKLMSFLNLSEDSQFSCFYDFVFFLCRENGQKSITVHRALSAWRIVLYGRFRLLDQWCDFVQKYQKHNISEDTWQQLLAFSRCITEDLKGYDPKGAWPVLIDEFVEMHFVEMHRTIEYAHCFENKPKNQCSISNTFYGLNLLPGSKRKIPEYDSQEGEEMEISDSSEYQQDTVQLKRQKHNLYEDSNRHNLRGCVLHSFCMVEGSLSKGFEGYLSISSPLQLNQKNRAS</sequence>
<dbReference type="AlphaFoldDB" id="A0A833QJN0"/>
<dbReference type="PANTHER" id="PTHR12281:SF31">
    <property type="entry name" value="DCN1-LIKE PROTEIN 3"/>
    <property type="match status" value="1"/>
</dbReference>
<gene>
    <name evidence="3" type="ORF">FCM35_KLT12946</name>
</gene>